<dbReference type="KEGG" id="ome:OLMES_1365"/>
<organism evidence="1 2">
    <name type="scientific">Oleiphilus messinensis</name>
    <dbReference type="NCBI Taxonomy" id="141451"/>
    <lineage>
        <taxon>Bacteria</taxon>
        <taxon>Pseudomonadati</taxon>
        <taxon>Pseudomonadota</taxon>
        <taxon>Gammaproteobacteria</taxon>
        <taxon>Oceanospirillales</taxon>
        <taxon>Oleiphilaceae</taxon>
        <taxon>Oleiphilus</taxon>
    </lineage>
</organism>
<keyword evidence="2" id="KW-1185">Reference proteome</keyword>
<name>A0A1Y0I4P1_9GAMM</name>
<reference evidence="1 2" key="1">
    <citation type="submission" date="2017-05" db="EMBL/GenBank/DDBJ databases">
        <title>Genomic insights into alkan degradation activity of Oleiphilus messinensis.</title>
        <authorList>
            <person name="Kozyavkin S.A."/>
            <person name="Slesarev A.I."/>
            <person name="Golyshin P.N."/>
            <person name="Korzhenkov A."/>
            <person name="Golyshina O.N."/>
            <person name="Toshchakov S.V."/>
        </authorList>
    </citation>
    <scope>NUCLEOTIDE SEQUENCE [LARGE SCALE GENOMIC DNA]</scope>
    <source>
        <strain evidence="1 2">ME102</strain>
    </source>
</reference>
<dbReference type="Gene3D" id="3.40.50.720">
    <property type="entry name" value="NAD(P)-binding Rossmann-like Domain"/>
    <property type="match status" value="1"/>
</dbReference>
<evidence type="ECO:0000313" key="2">
    <source>
        <dbReference type="Proteomes" id="UP000196027"/>
    </source>
</evidence>
<dbReference type="Proteomes" id="UP000196027">
    <property type="component" value="Chromosome"/>
</dbReference>
<gene>
    <name evidence="1" type="ORF">OLMES_1365</name>
</gene>
<sequence>MTSSVTIIGGGKLSQPVAEFFQQQYPVTVLKRTPPNSTGEQNDSPAAHIQEIGYRAADITDIDSIRFSLPTETTHLLYCLTPPAFTEEAYQQVFPEGLRNLHQVLTERGQTLERLFFVSSSGVYHQDNDTVVDESSEIAPTSFSGIALKSAEAFIKDHFTSTIIRFSGIYGGNRTRLLNQALQGELPEVPHNPFTNRIHERDCIGVLQHLMAKSLAGETLENLYLATDCEPVRINTMRAWFKAHLECAPDQPATEPFRRRNGSKQCRNSRLLSSGYDFIYPNWRSGYREMIERLMPEKIAEPFF</sequence>
<protein>
    <submittedName>
        <fullName evidence="1">Nucleoside-diphosphate-sugar epimerase</fullName>
    </submittedName>
</protein>
<proteinExistence type="predicted"/>
<dbReference type="InterPro" id="IPR036291">
    <property type="entry name" value="NAD(P)-bd_dom_sf"/>
</dbReference>
<dbReference type="RefSeq" id="WP_087460555.1">
    <property type="nucleotide sequence ID" value="NZ_CP021425.1"/>
</dbReference>
<accession>A0A1Y0I4P1</accession>
<dbReference type="OrthoDB" id="9808276at2"/>
<dbReference type="SUPFAM" id="SSF51735">
    <property type="entry name" value="NAD(P)-binding Rossmann-fold domains"/>
    <property type="match status" value="1"/>
</dbReference>
<evidence type="ECO:0000313" key="1">
    <source>
        <dbReference type="EMBL" id="ARU55442.1"/>
    </source>
</evidence>
<dbReference type="EMBL" id="CP021425">
    <property type="protein sequence ID" value="ARU55442.1"/>
    <property type="molecule type" value="Genomic_DNA"/>
</dbReference>
<dbReference type="AlphaFoldDB" id="A0A1Y0I4P1"/>